<dbReference type="Proteomes" id="UP000054721">
    <property type="component" value="Unassembled WGS sequence"/>
</dbReference>
<name>A0A0V1KJC6_9BILA</name>
<proteinExistence type="predicted"/>
<comment type="caution">
    <text evidence="2">The sequence shown here is derived from an EMBL/GenBank/DDBJ whole genome shotgun (WGS) entry which is preliminary data.</text>
</comment>
<dbReference type="AlphaFoldDB" id="A0A0V1KJC6"/>
<feature type="compositionally biased region" description="Basic and acidic residues" evidence="1">
    <location>
        <begin position="20"/>
        <end position="30"/>
    </location>
</feature>
<feature type="region of interest" description="Disordered" evidence="1">
    <location>
        <begin position="1"/>
        <end position="30"/>
    </location>
</feature>
<evidence type="ECO:0000313" key="2">
    <source>
        <dbReference type="EMBL" id="KRZ47282.1"/>
    </source>
</evidence>
<evidence type="ECO:0000256" key="1">
    <source>
        <dbReference type="SAM" id="MobiDB-lite"/>
    </source>
</evidence>
<dbReference type="EMBL" id="JYDW01001021">
    <property type="protein sequence ID" value="KRZ47282.1"/>
    <property type="molecule type" value="Genomic_DNA"/>
</dbReference>
<keyword evidence="3" id="KW-1185">Reference proteome</keyword>
<evidence type="ECO:0000313" key="3">
    <source>
        <dbReference type="Proteomes" id="UP000054721"/>
    </source>
</evidence>
<reference evidence="2 3" key="1">
    <citation type="submission" date="2015-05" db="EMBL/GenBank/DDBJ databases">
        <title>Evolution of Trichinella species and genotypes.</title>
        <authorList>
            <person name="Korhonen P.K."/>
            <person name="Edoardo P."/>
            <person name="Giuseppe L.R."/>
            <person name="Gasser R.B."/>
        </authorList>
    </citation>
    <scope>NUCLEOTIDE SEQUENCE [LARGE SCALE GENOMIC DNA]</scope>
    <source>
        <strain evidence="2">ISS10</strain>
    </source>
</reference>
<accession>A0A0V1KJC6</accession>
<organism evidence="2 3">
    <name type="scientific">Trichinella nativa</name>
    <dbReference type="NCBI Taxonomy" id="6335"/>
    <lineage>
        <taxon>Eukaryota</taxon>
        <taxon>Metazoa</taxon>
        <taxon>Ecdysozoa</taxon>
        <taxon>Nematoda</taxon>
        <taxon>Enoplea</taxon>
        <taxon>Dorylaimia</taxon>
        <taxon>Trichinellida</taxon>
        <taxon>Trichinellidae</taxon>
        <taxon>Trichinella</taxon>
    </lineage>
</organism>
<sequence length="30" mass="3431">MGDFWDSIGNPEPGKNQEVTTKERIKNMAH</sequence>
<protein>
    <submittedName>
        <fullName evidence="2">Uncharacterized protein</fullName>
    </submittedName>
</protein>
<gene>
    <name evidence="2" type="ORF">T02_89</name>
</gene>